<dbReference type="EMBL" id="CP011070">
    <property type="protein sequence ID" value="AJW70774.1"/>
    <property type="molecule type" value="Genomic_DNA"/>
</dbReference>
<dbReference type="HOGENOM" id="CLU_184937_0_0_2"/>
<dbReference type="KEGG" id="nin:NADRNF5_1084"/>
<gene>
    <name evidence="1" type="ORF">NADRNF5_1084</name>
</gene>
<organism evidence="1 2">
    <name type="scientific">Nitrosopumilus adriaticus</name>
    <dbReference type="NCBI Taxonomy" id="1580092"/>
    <lineage>
        <taxon>Archaea</taxon>
        <taxon>Nitrososphaerota</taxon>
        <taxon>Nitrososphaeria</taxon>
        <taxon>Nitrosopumilales</taxon>
        <taxon>Nitrosopumilaceae</taxon>
        <taxon>Nitrosopumilus</taxon>
    </lineage>
</organism>
<keyword evidence="2" id="KW-1185">Reference proteome</keyword>
<dbReference type="STRING" id="1580092.NADRNF5_1084"/>
<evidence type="ECO:0000313" key="2">
    <source>
        <dbReference type="Proteomes" id="UP000032408"/>
    </source>
</evidence>
<dbReference type="GeneID" id="24820292"/>
<reference evidence="2" key="1">
    <citation type="submission" date="2015-03" db="EMBL/GenBank/DDBJ databases">
        <title>Characterization of two novel Thaumarchaeota isolated from the Northern Adriatic Sea.</title>
        <authorList>
            <person name="Bayer B."/>
            <person name="Vojvoda J."/>
            <person name="Offre P."/>
            <person name="Srivastava A."/>
            <person name="Elisabeth N."/>
            <person name="Garcia J.A.L."/>
            <person name="Schleper C."/>
            <person name="Herndl G.J."/>
        </authorList>
    </citation>
    <scope>NUCLEOTIDE SEQUENCE [LARGE SCALE GENOMIC DNA]</scope>
    <source>
        <strain evidence="2">NF5</strain>
    </source>
</reference>
<dbReference type="Proteomes" id="UP000032408">
    <property type="component" value="Chromosome"/>
</dbReference>
<protein>
    <submittedName>
        <fullName evidence="1">Uncharacterized protein</fullName>
    </submittedName>
</protein>
<evidence type="ECO:0000313" key="1">
    <source>
        <dbReference type="EMBL" id="AJW70774.1"/>
    </source>
</evidence>
<dbReference type="AlphaFoldDB" id="A0A0D5C1T6"/>
<dbReference type="RefSeq" id="WP_237089362.1">
    <property type="nucleotide sequence ID" value="NZ_CP011070.1"/>
</dbReference>
<accession>A0A0D5C1T6</accession>
<sequence length="94" mass="11008">MLSGNSYYSGLIVENQQRQILKNHYIKIMDGPSEINSVYWDESTKSWKYKMISVEEYHGFVECQHCRKPMSHNVKSDGEFKVVYVKCGCTRDGF</sequence>
<reference evidence="1 2" key="2">
    <citation type="journal article" date="2016" name="ISME J.">
        <title>Physiological and genomic characterization of two novel marine thaumarchaeal strains indicates niche differentiation.</title>
        <authorList>
            <person name="Bayer B."/>
            <person name="Vojvoda J."/>
            <person name="Offre P."/>
            <person name="Alves R.J."/>
            <person name="Elisabeth N.H."/>
            <person name="Garcia J.A."/>
            <person name="Volland J.M."/>
            <person name="Srivastava A."/>
            <person name="Schleper C."/>
            <person name="Herndl G.J."/>
        </authorList>
    </citation>
    <scope>NUCLEOTIDE SEQUENCE [LARGE SCALE GENOMIC DNA]</scope>
    <source>
        <strain evidence="1 2">NF5</strain>
    </source>
</reference>
<proteinExistence type="predicted"/>
<name>A0A0D5C1T6_9ARCH</name>